<dbReference type="EMBL" id="HE613568">
    <property type="protein sequence ID" value="CCE89252.1"/>
    <property type="molecule type" value="Genomic_DNA"/>
</dbReference>
<name>L8B9D9_PHLRA</name>
<geneLocation type="mitochondrion" evidence="2"/>
<reference evidence="2" key="1">
    <citation type="journal article" date="2014" name="PLoS ONE">
        <title>Mitochondrial Genome of Phlebia radiata Is the Second Largest (156 kbp) among Fungi and Features Signs of Genome Flexibility and Recent Recombination Events.</title>
        <authorList>
            <person name="Salavirta H."/>
            <person name="Oksanen I."/>
            <person name="Kuuskeri J."/>
            <person name="Makela M."/>
            <person name="Laine P."/>
            <person name="Paulin L."/>
            <person name="Lundell T."/>
        </authorList>
    </citation>
    <scope>NUCLEOTIDE SEQUENCE</scope>
    <source>
        <strain evidence="2">79</strain>
    </source>
</reference>
<dbReference type="EMBL" id="HE613568">
    <property type="protein sequence ID" value="CCE89187.1"/>
    <property type="molecule type" value="Genomic_DNA"/>
</dbReference>
<keyword evidence="2" id="KW-0496">Mitochondrion</keyword>
<accession>L8B9D9</accession>
<sequence length="85" mass="9440">MHLLTRQFSTSSLNLSEGQFKNPLAIEPPVPVNCAVPTLLDNCKITSSRKIEGPILDAHFTPSFSPWFIPGFTDAEGNFDFVFIK</sequence>
<organism evidence="2">
    <name type="scientific">Phlebia radiata</name>
    <name type="common">White-rot fungus</name>
    <dbReference type="NCBI Taxonomy" id="5308"/>
    <lineage>
        <taxon>Eukaryota</taxon>
        <taxon>Fungi</taxon>
        <taxon>Dikarya</taxon>
        <taxon>Basidiomycota</taxon>
        <taxon>Agaricomycotina</taxon>
        <taxon>Agaricomycetes</taxon>
        <taxon>Polyporales</taxon>
        <taxon>Meruliaceae</taxon>
        <taxon>Phlebia</taxon>
    </lineage>
</organism>
<dbReference type="AlphaFoldDB" id="L8B9D9"/>
<gene>
    <name evidence="1" type="ORF">PRA_mt0066</name>
    <name evidence="2" type="ORF">PRA_mt0192</name>
</gene>
<proteinExistence type="predicted"/>
<dbReference type="GeneID" id="14469607"/>
<dbReference type="GeneID" id="14469575"/>
<evidence type="ECO:0000313" key="1">
    <source>
        <dbReference type="EMBL" id="CCE89187.1"/>
    </source>
</evidence>
<dbReference type="RefSeq" id="YP_007374894.1">
    <property type="nucleotide sequence ID" value="NC_020148.1"/>
</dbReference>
<evidence type="ECO:0000313" key="2">
    <source>
        <dbReference type="EMBL" id="CCE89252.1"/>
    </source>
</evidence>
<protein>
    <submittedName>
        <fullName evidence="2">Uncharacterized protein</fullName>
    </submittedName>
</protein>
<dbReference type="RefSeq" id="YP_007374974.1">
    <property type="nucleotide sequence ID" value="NC_020148.1"/>
</dbReference>